<keyword evidence="3" id="KW-1185">Reference proteome</keyword>
<organism evidence="2 3">
    <name type="scientific">Oleoguttula mirabilis</name>
    <dbReference type="NCBI Taxonomy" id="1507867"/>
    <lineage>
        <taxon>Eukaryota</taxon>
        <taxon>Fungi</taxon>
        <taxon>Dikarya</taxon>
        <taxon>Ascomycota</taxon>
        <taxon>Pezizomycotina</taxon>
        <taxon>Dothideomycetes</taxon>
        <taxon>Dothideomycetidae</taxon>
        <taxon>Mycosphaerellales</taxon>
        <taxon>Teratosphaeriaceae</taxon>
        <taxon>Oleoguttula</taxon>
    </lineage>
</organism>
<comment type="caution">
    <text evidence="2">The sequence shown here is derived from an EMBL/GenBank/DDBJ whole genome shotgun (WGS) entry which is preliminary data.</text>
</comment>
<dbReference type="Proteomes" id="UP001324427">
    <property type="component" value="Unassembled WGS sequence"/>
</dbReference>
<evidence type="ECO:0000313" key="2">
    <source>
        <dbReference type="EMBL" id="KAK4548351.1"/>
    </source>
</evidence>
<dbReference type="EMBL" id="JAVFHQ010000008">
    <property type="protein sequence ID" value="KAK4548351.1"/>
    <property type="molecule type" value="Genomic_DNA"/>
</dbReference>
<evidence type="ECO:0000256" key="1">
    <source>
        <dbReference type="SAM" id="MobiDB-lite"/>
    </source>
</evidence>
<name>A0AAV9JSH6_9PEZI</name>
<reference evidence="2 3" key="1">
    <citation type="submission" date="2021-11" db="EMBL/GenBank/DDBJ databases">
        <title>Black yeast isolated from Biological Soil Crust.</title>
        <authorList>
            <person name="Kurbessoian T."/>
        </authorList>
    </citation>
    <scope>NUCLEOTIDE SEQUENCE [LARGE SCALE GENOMIC DNA]</scope>
    <source>
        <strain evidence="2 3">CCFEE 5522</strain>
    </source>
</reference>
<dbReference type="AlphaFoldDB" id="A0AAV9JSH6"/>
<sequence>MEGVSIFPLTGAGGGQPQPQAQPQAPLELAEMADMDEQWKREMMWYATFALLEMARVLAAKYRAPVYLWGQLVPGT</sequence>
<feature type="region of interest" description="Disordered" evidence="1">
    <location>
        <begin position="1"/>
        <end position="24"/>
    </location>
</feature>
<evidence type="ECO:0000313" key="3">
    <source>
        <dbReference type="Proteomes" id="UP001324427"/>
    </source>
</evidence>
<accession>A0AAV9JSH6</accession>
<protein>
    <submittedName>
        <fullName evidence="2">Uncharacterized protein</fullName>
    </submittedName>
</protein>
<gene>
    <name evidence="2" type="ORF">LTR36_010221</name>
</gene>
<proteinExistence type="predicted"/>